<geneLocation type="plasmid" evidence="2">
    <name>pSSLNP162</name>
</geneLocation>
<organism evidence="2">
    <name type="scientific">Mammaliicoccus sciuri</name>
    <name type="common">Staphylococcus sciuri</name>
    <dbReference type="NCBI Taxonomy" id="1296"/>
    <lineage>
        <taxon>Bacteria</taxon>
        <taxon>Bacillati</taxon>
        <taxon>Bacillota</taxon>
        <taxon>Bacilli</taxon>
        <taxon>Bacillales</taxon>
        <taxon>Staphylococcaceae</taxon>
        <taxon>Mammaliicoccus</taxon>
    </lineage>
</organism>
<keyword evidence="1" id="KW-0472">Membrane</keyword>
<name>A0A517CM83_MAMSC</name>
<keyword evidence="1" id="KW-1133">Transmembrane helix</keyword>
<dbReference type="AlphaFoldDB" id="A0A517CM83"/>
<evidence type="ECO:0000313" key="2">
    <source>
        <dbReference type="EMBL" id="QDR66129.1"/>
    </source>
</evidence>
<keyword evidence="2" id="KW-0614">Plasmid</keyword>
<sequence length="180" mass="20300">MKSLVKIIQVVIVIALCITIVTLMTLISKQGTKNEVLKKELGNIEKVQSKSNYEPINQDGVKSYEKKTKKKLDSFLKNEYKDDTAEDEGSAYSAMRALFGVAGHHIILNENSTNKDYLDYYAPFEYKIDNFSARNNGSDVEVMFNVKTTYDGEPINENNTLMKLTFNSQDELVGGSLYGE</sequence>
<gene>
    <name evidence="2" type="ORF">FPV13_14615</name>
</gene>
<dbReference type="EMBL" id="CP041918">
    <property type="protein sequence ID" value="QDR66129.1"/>
    <property type="molecule type" value="Genomic_DNA"/>
</dbReference>
<dbReference type="RefSeq" id="WP_152292173.1">
    <property type="nucleotide sequence ID" value="NZ_CP041918.1"/>
</dbReference>
<protein>
    <submittedName>
        <fullName evidence="2">Uncharacterized protein</fullName>
    </submittedName>
</protein>
<keyword evidence="1" id="KW-0812">Transmembrane</keyword>
<accession>A0A517CM83</accession>
<feature type="transmembrane region" description="Helical" evidence="1">
    <location>
        <begin position="7"/>
        <end position="27"/>
    </location>
</feature>
<proteinExistence type="predicted"/>
<reference evidence="2" key="1">
    <citation type="submission" date="2019-07" db="EMBL/GenBank/DDBJ databases">
        <title>Draft Genome Sequence of Megaplasmid-Bearing Staphylococcus scuiri strain B9-58B Isolated from Retail Pork.</title>
        <authorList>
            <person name="Neyaz L."/>
            <person name="Karki A.B."/>
            <person name="Fakhr M.K."/>
        </authorList>
    </citation>
    <scope>NUCLEOTIDE SEQUENCE</scope>
    <source>
        <strain evidence="2">B9-58B</strain>
        <plasmid evidence="2">pSSLNP162</plasmid>
    </source>
</reference>
<evidence type="ECO:0000256" key="1">
    <source>
        <dbReference type="SAM" id="Phobius"/>
    </source>
</evidence>